<accession>A0ABQ6IBZ5</accession>
<reference evidence="3" key="1">
    <citation type="journal article" date="2019" name="Int. J. Syst. Evol. Microbiol.">
        <title>The Global Catalogue of Microorganisms (GCM) 10K type strain sequencing project: providing services to taxonomists for standard genome sequencing and annotation.</title>
        <authorList>
            <consortium name="The Broad Institute Genomics Platform"/>
            <consortium name="The Broad Institute Genome Sequencing Center for Infectious Disease"/>
            <person name="Wu L."/>
            <person name="Ma J."/>
        </authorList>
    </citation>
    <scope>NUCLEOTIDE SEQUENCE [LARGE SCALE GENOMIC DNA]</scope>
    <source>
        <strain evidence="3">NBRC 112299</strain>
    </source>
</reference>
<dbReference type="Proteomes" id="UP001157125">
    <property type="component" value="Unassembled WGS sequence"/>
</dbReference>
<organism evidence="2 3">
    <name type="scientific">Demequina litorisediminis</name>
    <dbReference type="NCBI Taxonomy" id="1849022"/>
    <lineage>
        <taxon>Bacteria</taxon>
        <taxon>Bacillati</taxon>
        <taxon>Actinomycetota</taxon>
        <taxon>Actinomycetes</taxon>
        <taxon>Micrococcales</taxon>
        <taxon>Demequinaceae</taxon>
        <taxon>Demequina</taxon>
    </lineage>
</organism>
<name>A0ABQ6IBZ5_9MICO</name>
<dbReference type="EMBL" id="BSUN01000001">
    <property type="protein sequence ID" value="GMA35305.1"/>
    <property type="molecule type" value="Genomic_DNA"/>
</dbReference>
<keyword evidence="3" id="KW-1185">Reference proteome</keyword>
<evidence type="ECO:0000256" key="1">
    <source>
        <dbReference type="SAM" id="SignalP"/>
    </source>
</evidence>
<evidence type="ECO:0000313" key="2">
    <source>
        <dbReference type="EMBL" id="GMA35305.1"/>
    </source>
</evidence>
<keyword evidence="1" id="KW-0732">Signal</keyword>
<comment type="caution">
    <text evidence="2">The sequence shown here is derived from an EMBL/GenBank/DDBJ whole genome shotgun (WGS) entry which is preliminary data.</text>
</comment>
<feature type="signal peptide" evidence="1">
    <location>
        <begin position="1"/>
        <end position="17"/>
    </location>
</feature>
<dbReference type="PROSITE" id="PS51257">
    <property type="entry name" value="PROKAR_LIPOPROTEIN"/>
    <property type="match status" value="1"/>
</dbReference>
<dbReference type="RefSeq" id="WP_284327897.1">
    <property type="nucleotide sequence ID" value="NZ_BSUN01000001.1"/>
</dbReference>
<feature type="chain" id="PRO_5046968957" evidence="1">
    <location>
        <begin position="18"/>
        <end position="271"/>
    </location>
</feature>
<gene>
    <name evidence="2" type="ORF">GCM10025876_15090</name>
</gene>
<sequence length="271" mass="27191">MRPAAVGMTALATLALAACTGGDADPDASLGGGDATAAAQGFLDALAEGDFAGAAAWTVDGAETFATCPWMASDTRTGGSVVGPAVEDVTEDGDRATAEVTYRSGGEVSTTLDLTWTGDTWAVVLPETFAIEAAFSEPAVARLELVDAGTEAGECGAAVRDGVAVLPAFPGSYNATIIDPTGVVDYGNDAQQIIHVTGAGDEAWDLGDPLGGERLATVQADLTASGTAGTLTRVWTDDGAQWSAEVDQDGTAMMGTLSRDDSGTLEFTAGG</sequence>
<protein>
    <submittedName>
        <fullName evidence="2">Uncharacterized protein</fullName>
    </submittedName>
</protein>
<proteinExistence type="predicted"/>
<evidence type="ECO:0000313" key="3">
    <source>
        <dbReference type="Proteomes" id="UP001157125"/>
    </source>
</evidence>